<dbReference type="AlphaFoldDB" id="A0A6J4NFY7"/>
<comment type="subunit">
    <text evidence="9">Homodimer.</text>
</comment>
<dbReference type="CDD" id="cd00830">
    <property type="entry name" value="KAS_III"/>
    <property type="match status" value="1"/>
</dbReference>
<dbReference type="InterPro" id="IPR016039">
    <property type="entry name" value="Thiolase-like"/>
</dbReference>
<evidence type="ECO:0000256" key="3">
    <source>
        <dbReference type="ARBA" id="ARBA00022516"/>
    </source>
</evidence>
<evidence type="ECO:0000256" key="9">
    <source>
        <dbReference type="HAMAP-Rule" id="MF_01815"/>
    </source>
</evidence>
<evidence type="ECO:0000256" key="4">
    <source>
        <dbReference type="ARBA" id="ARBA00022679"/>
    </source>
</evidence>
<accession>A0A6J4NFY7</accession>
<dbReference type="NCBIfam" id="TIGR00747">
    <property type="entry name" value="fabH"/>
    <property type="match status" value="1"/>
</dbReference>
<evidence type="ECO:0000256" key="5">
    <source>
        <dbReference type="ARBA" id="ARBA00022832"/>
    </source>
</evidence>
<comment type="catalytic activity">
    <reaction evidence="9">
        <text>malonyl-[ACP] + acetyl-CoA + H(+) = 3-oxobutanoyl-[ACP] + CO2 + CoA</text>
        <dbReference type="Rhea" id="RHEA:12080"/>
        <dbReference type="Rhea" id="RHEA-COMP:9623"/>
        <dbReference type="Rhea" id="RHEA-COMP:9625"/>
        <dbReference type="ChEBI" id="CHEBI:15378"/>
        <dbReference type="ChEBI" id="CHEBI:16526"/>
        <dbReference type="ChEBI" id="CHEBI:57287"/>
        <dbReference type="ChEBI" id="CHEBI:57288"/>
        <dbReference type="ChEBI" id="CHEBI:78449"/>
        <dbReference type="ChEBI" id="CHEBI:78450"/>
        <dbReference type="EC" id="2.3.1.180"/>
    </reaction>
</comment>
<proteinExistence type="inferred from homology"/>
<dbReference type="InterPro" id="IPR013747">
    <property type="entry name" value="ACP_syn_III_C"/>
</dbReference>
<dbReference type="GO" id="GO:0005737">
    <property type="term" value="C:cytoplasm"/>
    <property type="evidence" value="ECO:0007669"/>
    <property type="project" value="UniProtKB-SubCell"/>
</dbReference>
<name>A0A6J4NFY7_9ACTN</name>
<gene>
    <name evidence="9" type="primary">fabH</name>
    <name evidence="12" type="ORF">AVDCRST_MAG35-79</name>
</gene>
<dbReference type="GO" id="GO:0006633">
    <property type="term" value="P:fatty acid biosynthetic process"/>
    <property type="evidence" value="ECO:0007669"/>
    <property type="project" value="UniProtKB-UniRule"/>
</dbReference>
<keyword evidence="3 9" id="KW-0444">Lipid biosynthesis</keyword>
<dbReference type="PANTHER" id="PTHR34069:SF2">
    <property type="entry name" value="BETA-KETOACYL-[ACYL-CARRIER-PROTEIN] SYNTHASE III"/>
    <property type="match status" value="1"/>
</dbReference>
<keyword evidence="9" id="KW-0511">Multifunctional enzyme</keyword>
<evidence type="ECO:0000313" key="12">
    <source>
        <dbReference type="EMBL" id="CAA9385116.1"/>
    </source>
</evidence>
<dbReference type="NCBIfam" id="NF006829">
    <property type="entry name" value="PRK09352.1"/>
    <property type="match status" value="1"/>
</dbReference>
<keyword evidence="6 9" id="KW-0443">Lipid metabolism</keyword>
<comment type="subcellular location">
    <subcellularLocation>
        <location evidence="9">Cytoplasm</location>
    </subcellularLocation>
</comment>
<keyword evidence="5 9" id="KW-0276">Fatty acid metabolism</keyword>
<dbReference type="Gene3D" id="3.40.47.10">
    <property type="match status" value="2"/>
</dbReference>
<dbReference type="PANTHER" id="PTHR34069">
    <property type="entry name" value="3-OXOACYL-[ACYL-CARRIER-PROTEIN] SYNTHASE 3"/>
    <property type="match status" value="1"/>
</dbReference>
<evidence type="ECO:0000256" key="2">
    <source>
        <dbReference type="ARBA" id="ARBA00022490"/>
    </source>
</evidence>
<dbReference type="InterPro" id="IPR004655">
    <property type="entry name" value="FabH"/>
</dbReference>
<organism evidence="12">
    <name type="scientific">uncultured Quadrisphaera sp</name>
    <dbReference type="NCBI Taxonomy" id="904978"/>
    <lineage>
        <taxon>Bacteria</taxon>
        <taxon>Bacillati</taxon>
        <taxon>Actinomycetota</taxon>
        <taxon>Actinomycetes</taxon>
        <taxon>Kineosporiales</taxon>
        <taxon>Kineosporiaceae</taxon>
        <taxon>Quadrisphaera</taxon>
        <taxon>environmental samples</taxon>
    </lineage>
</organism>
<feature type="region of interest" description="ACP-binding" evidence="9">
    <location>
        <begin position="268"/>
        <end position="272"/>
    </location>
</feature>
<evidence type="ECO:0000256" key="1">
    <source>
        <dbReference type="ARBA" id="ARBA00008642"/>
    </source>
</evidence>
<dbReference type="GO" id="GO:0044550">
    <property type="term" value="P:secondary metabolite biosynthetic process"/>
    <property type="evidence" value="ECO:0007669"/>
    <property type="project" value="TreeGrafter"/>
</dbReference>
<feature type="active site" evidence="9">
    <location>
        <position position="267"/>
    </location>
</feature>
<evidence type="ECO:0000259" key="10">
    <source>
        <dbReference type="Pfam" id="PF08541"/>
    </source>
</evidence>
<keyword evidence="7 9" id="KW-0275">Fatty acid biosynthesis</keyword>
<feature type="domain" description="Beta-ketoacyl-[acyl-carrier-protein] synthase III C-terminal" evidence="10">
    <location>
        <begin position="252"/>
        <end position="339"/>
    </location>
</feature>
<dbReference type="SUPFAM" id="SSF53901">
    <property type="entry name" value="Thiolase-like"/>
    <property type="match status" value="1"/>
</dbReference>
<feature type="domain" description="Beta-ketoacyl-[acyl-carrier-protein] synthase III N-terminal" evidence="11">
    <location>
        <begin position="116"/>
        <end position="192"/>
    </location>
</feature>
<dbReference type="UniPathway" id="UPA00094"/>
<dbReference type="HAMAP" id="MF_01815">
    <property type="entry name" value="FabH"/>
    <property type="match status" value="1"/>
</dbReference>
<comment type="similarity">
    <text evidence="1 9">Belongs to the thiolase-like superfamily. FabH family.</text>
</comment>
<dbReference type="GO" id="GO:0033818">
    <property type="term" value="F:beta-ketoacyl-acyl-carrier-protein synthase III activity"/>
    <property type="evidence" value="ECO:0007669"/>
    <property type="project" value="UniProtKB-UniRule"/>
</dbReference>
<comment type="pathway">
    <text evidence="9">Lipid metabolism; fatty acid biosynthesis.</text>
</comment>
<dbReference type="InterPro" id="IPR013751">
    <property type="entry name" value="ACP_syn_III_N"/>
</dbReference>
<evidence type="ECO:0000256" key="8">
    <source>
        <dbReference type="ARBA" id="ARBA00023315"/>
    </source>
</evidence>
<sequence>MSLRSSSGSEHTRLMGVGAFRPERVVTNEEVCRHIDSSDEWIRQRTGIESRRWADAATSVVDMSLGASIEAVAAAGLAPADIDTVIVATVTHDYQTPSAAAMLTDRLGATPAAAWDVSAGCAGFCHALAQAADAVRAGTSRHVLVVGADKITDYTDLTDRATAFLFADGAGAVVVGPSDTPGIGPTVWGSDGGQWQAIRNKASWPSVREAMLAAAGDPEHEPLEWPALTQEGQQVFRWAVWQMAPVAQKAIDAAGVTADDLAAFVPHQANARIIDAMVKQLKLPEHVHVAKDIRTAGNTSAASVPLAMHRVLADGEARSGDLALLIGYGAGLAYAAQVVVLP</sequence>
<keyword evidence="8 9" id="KW-0012">Acyltransferase</keyword>
<keyword evidence="4 9" id="KW-0808">Transferase</keyword>
<dbReference type="EC" id="2.3.1.180" evidence="9"/>
<reference evidence="12" key="1">
    <citation type="submission" date="2020-02" db="EMBL/GenBank/DDBJ databases">
        <authorList>
            <person name="Meier V. D."/>
        </authorList>
    </citation>
    <scope>NUCLEOTIDE SEQUENCE</scope>
    <source>
        <strain evidence="12">AVDCRST_MAG35</strain>
    </source>
</reference>
<keyword evidence="2 9" id="KW-0963">Cytoplasm</keyword>
<comment type="domain">
    <text evidence="9">The last Arg residue of the ACP-binding site is essential for the weak association between ACP/AcpP and FabH.</text>
</comment>
<dbReference type="Pfam" id="PF08545">
    <property type="entry name" value="ACP_syn_III"/>
    <property type="match status" value="1"/>
</dbReference>
<protein>
    <recommendedName>
        <fullName evidence="9">Beta-ketoacyl-[acyl-carrier-protein] synthase III</fullName>
        <shortName evidence="9">Beta-ketoacyl-ACP synthase III</shortName>
        <shortName evidence="9">KAS III</shortName>
        <ecNumber evidence="9">2.3.1.180</ecNumber>
    </recommendedName>
    <alternativeName>
        <fullName evidence="9">3-oxoacyl-[acyl-carrier-protein] synthase 3</fullName>
    </alternativeName>
    <alternativeName>
        <fullName evidence="9">3-oxoacyl-[acyl-carrier-protein] synthase III</fullName>
    </alternativeName>
</protein>
<dbReference type="Pfam" id="PF08541">
    <property type="entry name" value="ACP_syn_III_C"/>
    <property type="match status" value="1"/>
</dbReference>
<evidence type="ECO:0000259" key="11">
    <source>
        <dbReference type="Pfam" id="PF08545"/>
    </source>
</evidence>
<feature type="active site" evidence="9">
    <location>
        <position position="121"/>
    </location>
</feature>
<evidence type="ECO:0000256" key="6">
    <source>
        <dbReference type="ARBA" id="ARBA00023098"/>
    </source>
</evidence>
<feature type="active site" evidence="9">
    <location>
        <position position="298"/>
    </location>
</feature>
<dbReference type="EMBL" id="CADCUY010000018">
    <property type="protein sequence ID" value="CAA9385116.1"/>
    <property type="molecule type" value="Genomic_DNA"/>
</dbReference>
<evidence type="ECO:0000256" key="7">
    <source>
        <dbReference type="ARBA" id="ARBA00023160"/>
    </source>
</evidence>
<comment type="function">
    <text evidence="9">Catalyzes the condensation reaction of fatty acid synthesis by the addition to an acyl acceptor of two carbons from malonyl-ACP. Catalyzes the first condensation reaction which initiates fatty acid synthesis and may therefore play a role in governing the total rate of fatty acid production. Possesses both acetoacetyl-ACP synthase and acetyl transacylase activities. Its substrate specificity determines the biosynthesis of branched-chain and/or straight-chain of fatty acids.</text>
</comment>
<dbReference type="GO" id="GO:0004315">
    <property type="term" value="F:3-oxoacyl-[acyl-carrier-protein] synthase activity"/>
    <property type="evidence" value="ECO:0007669"/>
    <property type="project" value="InterPro"/>
</dbReference>